<name>A0AAV0UU26_HYABA</name>
<keyword evidence="2" id="KW-0732">Signal</keyword>
<dbReference type="EMBL" id="CANTFL010001411">
    <property type="protein sequence ID" value="CAI5739180.1"/>
    <property type="molecule type" value="Genomic_DNA"/>
</dbReference>
<accession>A0AAV0UU26</accession>
<dbReference type="Proteomes" id="UP001162031">
    <property type="component" value="Unassembled WGS sequence"/>
</dbReference>
<evidence type="ECO:0000313" key="4">
    <source>
        <dbReference type="Proteomes" id="UP001162031"/>
    </source>
</evidence>
<keyword evidence="4" id="KW-1185">Reference proteome</keyword>
<feature type="signal peptide" evidence="2">
    <location>
        <begin position="1"/>
        <end position="23"/>
    </location>
</feature>
<feature type="compositionally biased region" description="Basic and acidic residues" evidence="1">
    <location>
        <begin position="128"/>
        <end position="140"/>
    </location>
</feature>
<gene>
    <name evidence="3" type="ORF">HBR001_LOCUS7734</name>
</gene>
<feature type="region of interest" description="Disordered" evidence="1">
    <location>
        <begin position="127"/>
        <end position="152"/>
    </location>
</feature>
<feature type="compositionally biased region" description="Low complexity" evidence="1">
    <location>
        <begin position="141"/>
        <end position="152"/>
    </location>
</feature>
<evidence type="ECO:0000313" key="3">
    <source>
        <dbReference type="EMBL" id="CAI5739180.1"/>
    </source>
</evidence>
<evidence type="ECO:0000256" key="2">
    <source>
        <dbReference type="SAM" id="SignalP"/>
    </source>
</evidence>
<evidence type="ECO:0000256" key="1">
    <source>
        <dbReference type="SAM" id="MobiDB-lite"/>
    </source>
</evidence>
<sequence length="179" mass="17999">MKKSITAAATIALAALAAAPIAAQDASPPSCTAASLTAARTACDSLADISQLKCNDGACHDALHLLTEDETRRCYTTLGLGPVTDLDPYVLLDDFCHGDGVDPADLTAQVGGTNGTNATFVGANGTLADDHNHDHDHDHTGPAASGPTSASSSAAGSTTARFLIVLQLVVALTAALTAF</sequence>
<reference evidence="3" key="1">
    <citation type="submission" date="2022-12" db="EMBL/GenBank/DDBJ databases">
        <authorList>
            <person name="Webb A."/>
        </authorList>
    </citation>
    <scope>NUCLEOTIDE SEQUENCE</scope>
    <source>
        <strain evidence="3">Hp1</strain>
    </source>
</reference>
<protein>
    <submittedName>
        <fullName evidence="3">Uncharacterized protein</fullName>
    </submittedName>
</protein>
<organism evidence="3 4">
    <name type="scientific">Hyaloperonospora brassicae</name>
    <name type="common">Brassica downy mildew</name>
    <name type="synonym">Peronospora brassicae</name>
    <dbReference type="NCBI Taxonomy" id="162125"/>
    <lineage>
        <taxon>Eukaryota</taxon>
        <taxon>Sar</taxon>
        <taxon>Stramenopiles</taxon>
        <taxon>Oomycota</taxon>
        <taxon>Peronosporomycetes</taxon>
        <taxon>Peronosporales</taxon>
        <taxon>Peronosporaceae</taxon>
        <taxon>Hyaloperonospora</taxon>
    </lineage>
</organism>
<dbReference type="AlphaFoldDB" id="A0AAV0UU26"/>
<feature type="chain" id="PRO_5043325917" evidence="2">
    <location>
        <begin position="24"/>
        <end position="179"/>
    </location>
</feature>
<comment type="caution">
    <text evidence="3">The sequence shown here is derived from an EMBL/GenBank/DDBJ whole genome shotgun (WGS) entry which is preliminary data.</text>
</comment>
<proteinExistence type="predicted"/>